<feature type="domain" description="Carrier" evidence="10">
    <location>
        <begin position="2302"/>
        <end position="2377"/>
    </location>
</feature>
<dbReference type="CDD" id="cd19535">
    <property type="entry name" value="Cyc_NRPS"/>
    <property type="match status" value="3"/>
</dbReference>
<dbReference type="SUPFAM" id="SSF56801">
    <property type="entry name" value="Acetyl-CoA synthetase-like"/>
    <property type="match status" value="3"/>
</dbReference>
<evidence type="ECO:0000256" key="6">
    <source>
        <dbReference type="ARBA" id="ARBA00022553"/>
    </source>
</evidence>
<keyword evidence="6" id="KW-0597">Phosphoprotein</keyword>
<dbReference type="GO" id="GO:0000036">
    <property type="term" value="F:acyl carrier activity"/>
    <property type="evidence" value="ECO:0007669"/>
    <property type="project" value="TreeGrafter"/>
</dbReference>
<dbReference type="FunFam" id="3.30.559.30:FF:000006">
    <property type="entry name" value="Yersiniabactin polyketide/non-ribosomal peptide synthetase"/>
    <property type="match status" value="3"/>
</dbReference>
<accession>A0A4Q7L6N9</accession>
<dbReference type="Proteomes" id="UP000294257">
    <property type="component" value="Unassembled WGS sequence"/>
</dbReference>
<feature type="domain" description="Carrier" evidence="10">
    <location>
        <begin position="1020"/>
        <end position="1096"/>
    </location>
</feature>
<keyword evidence="5" id="KW-0596">Phosphopantetheine</keyword>
<evidence type="ECO:0000313" key="11">
    <source>
        <dbReference type="EMBL" id="RZS45025.1"/>
    </source>
</evidence>
<comment type="cofactor">
    <cofactor evidence="1">
        <name>pantetheine 4'-phosphate</name>
        <dbReference type="ChEBI" id="CHEBI:47942"/>
    </cofactor>
</comment>
<dbReference type="InterPro" id="IPR042099">
    <property type="entry name" value="ANL_N_sf"/>
</dbReference>
<sequence>MTKGSRDVSGLSPSGLRELIASTLDLPVEEIADDADLFGLGLDSLRLIRLRNRLRRKGIRVSFGKLAANPRLVDWVPLLADAAGRTDDSQPVEVDPDAPFALTPVQHAYWVGRRTDQVLGGVGCHVYFEFDGHGPRPDAVERAVFALVRRHGMLRARFAEDGTQRIAPTSPWPGLTVHDLSTVDDREAALTEIRDAASHRLLDVANGEVFDAALSLLPDGATRLHFQLDLLVGDVASLQVLFADLAEFLATQANPDDVSPPACTFPAYLATREGHAAEGRAAAEAYWRDRLADLPPPPALPLARRPEDIGLPRFTRRATVLSDEQWAALTEAARRHGLTPAMVLATAYAEVLAAWSEQRRFLLNLPLFDRRDLHPDVDQVVADFTGIVLLDVDLNGDATFAERAAAVSATFREAVSHADYSGVDVLRDLGRRRGAATGHAPVVFTSTLGTKLVDDTVADRVGRLGYMISQTPQVWLDHQVFEHHPDGVLLAWDAVDGLFRDGVLDAMFVAYQRLLDWLIEGDWSAPMPDLLPVGQRVVRERVNATGVGLPPERLHDRFFALASECPQWTALVDGETEWTYGELADAALRVAGWLAAQGVSPGDTVAVRLPKSAEQIAAVLGVLAAGGVYVPIGVDQPDARRRRIESLAGVRLTITESVTAEPLRAPVVVDPDDSAYVIFTSGSTGEPKGVEVSHRAAWNTIADVNERWHVGPDDRVLAVSALDFDLSVYDVFGLLSVGGALVLVSEDERRDAARWVELVASHDVTIWNTVPALLDMLLTAGTSEQLDSLRLALVSGDWVGLDLAPRLDAALIALGGATEAGIWSNAFEVREIPAEWSSIPYGFPLRDQRFRVCDTDGRDRPDWVPGELWIGGASLASGYRGDPETTAAKFVWHNGERWYRTGDLGRYWPDGTLEFLGRTDHQVKIRGHRIELGEIDAALSTAPGVTTAVTVVTSTRRLVAAIVGEAADALRHAREHLPEYMVPDQVHVVDSIPLSSNGKVDRPALAALLVEDVTEHVAQAPEGAVEQLVARVWADVLAPGRAVDRTADFFVEGGDSLAATRLVARLRAEGVTGASIGVLFERPVLADFAARLVLSDASESTGAIVADPAARHEPFPLTDVQRAYWLGRDPSLPLGGIGTNYYLEFELPEVDIARLEHAWNRVVRRHDMLRAIVSEDGTQRVLADVPWLHIACDEVADAEAAGALLAETCARPPFDIADWPIHRLRVARYPGGARIGLCVDYVVLDGLSVLIVLRELAACYSDESAELPPIDLTFRDYLLCQAEPRPVSTVDELPPAPALPLAVDPEAVTEPTFTRRQVLLDQKRWHAFTERARAEGVTPSAALLSAYSHVLSAWSGQSGVTVNLTLFDRPEVHPHIDRVLGDFTSLLLVACETEPDDDGASRARRVQARLADALECRDVSAIEVQRERTRRTGARDAVVPVVFTSTLGIGGLGTELGELVGGLSQTPQVWLDHQVLERPDGVLLSWDAVEDLFHDGVLDAMFVAYQGILRHLCDGDWSSPLPDPLPADQRAVRDRVSDTGVEVPSQRLHDGFFALASECPQWTALVNGETRWTYGELADTALRVAGWLVTKGMSAGDTVAVRLPKSPEQIAAVLGVLAAGGVYVPIGVDQPDARAERMAARAGITHVLDADHIAEAMVAEPLRAPVVVDPGAPAYVIFTSGSTGEPKGVEVSHRAAWNTIADVNERWHVGRGDRVLAVSALDFDLSVYDVFGLLSVGGALVLVGEHERRDAARWADLVASHDVTIWNTVPALLDMLLTAGSSEQLDGLRLALVSGDWVGLDLAPRLAETSSGGTLIALGGATEAGIWSNFCAVPTVVPPEWSSIPYGAPLARQRYRVVDPSGRDCPDWVPGELWIGGASLASGYRGDPETTAAKFVWHNGERWYRTGDLGRYWPDGTLEFLGRTDHQVKIRGHRIELGEIDSAVEAHPGIRHAVTTVHGTRLATAVVPAHDPVDLPTASAAPEGDPQEIALTVALMRRLLDETVVAQEFHDVRDRWADFVARHGGTVPPVDTRHAEVIERILHRLPAILRGDTSPLTLLDDPVLAPDAQFANHPAAAVALDAVAADIPAGLRVAELGARGGHTARRVLDVLPDGTEYTLLDSSAAMLTSARDRLGDRVDYRHLPGDALPEDLWQAFDVVIAAGALHRYPDPTHGATLAAALLTPGGRLYTIEHTAPPVLPSIVVDLLRHNESEPLDADAWIAVLAAAGLRASAHGTSIVTLTAEQAEVLDLRTWTAGRLPAHMLPDRYVLLPALPLTANGKVDRKTVHGLLDTPDVSTESEQPADGVERIVADLLAELLGVPVVDRRADFFALGGDSLTATRLITRLAEAGVAGATIGELFARPVLADFAATLTVGTAGKYELTVVADPERRHEPFPLTEVQRAYWVGRQDGFTLGGVSARCFFELDGEDLDIARLERACDTLIARHPMLRAVIENDGTQRILAEVPATRIPVATAAGAHEASAILRAELADRTIDLSRWPLFEVHAVRYPGGVRLGLSMENIVLDGLSMLIVFAELARLYREPEAELPAVGVSFRDTVTGLRGAPDAEPARRYWLERIPELPPAPRLPLARDPSTVGRPRFTRRETRLSVEEWQSLRERARSHGLTPSMVLLTAYAEVLSAWSGGDALTVNLTLFDRPAAHPDIDHILGDFTSLLLVPHEPVAGESWLDSARRVQARMAAALEHRAASAVWVQREIARAGGPSDGAMPVVFTSALGVNDGLLADLPDEFPRIVDGLSQTAQVWLDHQVMEYAGELLLTWDAVEELFPDGVLDAMFVAYQGILRHLCDEDWSEPLPDLVPDDQRAVRREVNATEAPESGRLLHEAFFAADPERVALRWSGGQMSYGELAEAALRVAGWLTERFCGVGEPVAVRLPKGPDQVVAVLGILAAGAVYVPVGVDAPRARREKIYASAGVRFELDDLAPSATAEPLPHPVPQPPDATAYVIFTSGSTGEPKGVEVSHRAAINTIEDIDERFGVGPDDRVLAVSALDFDLSVYDIFGLLSVGGTVVLVTEDERRDVTCWLELVTTHDVTIWNSVPALLDLLLGAGTVPASLRLALVSGDWVGLDLPGRLAEAAPDATLVALGGATEAAIWSNAVEVDEVPAEWSSIPYGFPLRNQCYRVVDVRGRDCPDWVSGELWIGGVGLAKGYRGDEATTVDRFTHRDGARWYRTGDLGRYWPDGTLEFLGRADHQVKIRGHRIELGEIQAALDAHPDVESAMAVATGERTRRRLHAFLLTRTGELPDLTESLRDRLPDYAIPSGYTVLTEFPLTANGKVDRAALCRLADGVRPDQPAEPPRGPVETRLAELWADALDVPAVARSDEFLLLGGDSLLAMRVLADVRTEYGVRPPLRALLAGATLAEFAAEVIRHESENDEEGVV</sequence>
<protein>
    <recommendedName>
        <fullName evidence="4">Phenyloxazoline synthase MbtB</fullName>
    </recommendedName>
    <alternativeName>
        <fullName evidence="9">Mycobactin synthetase protein B</fullName>
    </alternativeName>
</protein>
<evidence type="ECO:0000256" key="9">
    <source>
        <dbReference type="ARBA" id="ARBA00033440"/>
    </source>
</evidence>
<dbReference type="NCBIfam" id="NF003417">
    <property type="entry name" value="PRK04813.1"/>
    <property type="match status" value="4"/>
</dbReference>
<dbReference type="EMBL" id="SGWQ01000001">
    <property type="protein sequence ID" value="RZS45025.1"/>
    <property type="molecule type" value="Genomic_DNA"/>
</dbReference>
<dbReference type="NCBIfam" id="TIGR01733">
    <property type="entry name" value="AA-adenyl-dom"/>
    <property type="match status" value="3"/>
</dbReference>
<dbReference type="Gene3D" id="1.10.1200.10">
    <property type="entry name" value="ACP-like"/>
    <property type="match status" value="4"/>
</dbReference>
<dbReference type="InterPro" id="IPR020845">
    <property type="entry name" value="AMP-binding_CS"/>
</dbReference>
<dbReference type="GO" id="GO:0009403">
    <property type="term" value="P:toxin biosynthetic process"/>
    <property type="evidence" value="ECO:0007669"/>
    <property type="project" value="UniProtKB-ARBA"/>
</dbReference>
<dbReference type="Pfam" id="PF13193">
    <property type="entry name" value="AMP-binding_C"/>
    <property type="match status" value="2"/>
</dbReference>
<dbReference type="InterPro" id="IPR013217">
    <property type="entry name" value="Methyltransf_12"/>
</dbReference>
<dbReference type="Gene3D" id="3.30.300.30">
    <property type="match status" value="4"/>
</dbReference>
<evidence type="ECO:0000256" key="4">
    <source>
        <dbReference type="ARBA" id="ARBA00016743"/>
    </source>
</evidence>
<feature type="domain" description="Carrier" evidence="10">
    <location>
        <begin position="10"/>
        <end position="83"/>
    </location>
</feature>
<evidence type="ECO:0000259" key="10">
    <source>
        <dbReference type="PROSITE" id="PS50075"/>
    </source>
</evidence>
<dbReference type="Gene3D" id="3.40.50.12780">
    <property type="entry name" value="N-terminal domain of ligase-like"/>
    <property type="match status" value="3"/>
</dbReference>
<dbReference type="InterPro" id="IPR025110">
    <property type="entry name" value="AMP-bd_C"/>
</dbReference>
<dbReference type="SMART" id="SM00823">
    <property type="entry name" value="PKS_PP"/>
    <property type="match status" value="4"/>
</dbReference>
<dbReference type="Pfam" id="PF00668">
    <property type="entry name" value="Condensation"/>
    <property type="match status" value="3"/>
</dbReference>
<dbReference type="PANTHER" id="PTHR45527">
    <property type="entry name" value="NONRIBOSOMAL PEPTIDE SYNTHETASE"/>
    <property type="match status" value="1"/>
</dbReference>
<dbReference type="GO" id="GO:0043041">
    <property type="term" value="P:amino acid activation for nonribosomal peptide biosynthetic process"/>
    <property type="evidence" value="ECO:0007669"/>
    <property type="project" value="TreeGrafter"/>
</dbReference>
<dbReference type="RefSeq" id="WP_130342624.1">
    <property type="nucleotide sequence ID" value="NZ_SGWQ01000001.1"/>
</dbReference>
<dbReference type="GO" id="GO:0031177">
    <property type="term" value="F:phosphopantetheine binding"/>
    <property type="evidence" value="ECO:0007669"/>
    <property type="project" value="InterPro"/>
</dbReference>
<evidence type="ECO:0000256" key="2">
    <source>
        <dbReference type="ARBA" id="ARBA00005102"/>
    </source>
</evidence>
<dbReference type="InterPro" id="IPR020806">
    <property type="entry name" value="PKS_PP-bd"/>
</dbReference>
<dbReference type="Pfam" id="PF00501">
    <property type="entry name" value="AMP-binding"/>
    <property type="match status" value="3"/>
</dbReference>
<keyword evidence="12" id="KW-1185">Reference proteome</keyword>
<evidence type="ECO:0000256" key="1">
    <source>
        <dbReference type="ARBA" id="ARBA00001957"/>
    </source>
</evidence>
<dbReference type="InterPro" id="IPR001242">
    <property type="entry name" value="Condensation_dom"/>
</dbReference>
<dbReference type="FunFam" id="3.30.559.10:FF:000023">
    <property type="entry name" value="Non-ribosomal peptide synthetase"/>
    <property type="match status" value="3"/>
</dbReference>
<dbReference type="InterPro" id="IPR045851">
    <property type="entry name" value="AMP-bd_C_sf"/>
</dbReference>
<comment type="pathway">
    <text evidence="2">Siderophore biosynthesis; mycobactin biosynthesis.</text>
</comment>
<keyword evidence="8" id="KW-0677">Repeat</keyword>
<reference evidence="11 12" key="1">
    <citation type="submission" date="2019-02" db="EMBL/GenBank/DDBJ databases">
        <title>Genomic Encyclopedia of Type Strains, Phase IV (KMG-IV): sequencing the most valuable type-strain genomes for metagenomic binning, comparative biology and taxonomic classification.</title>
        <authorList>
            <person name="Goeker M."/>
        </authorList>
    </citation>
    <scope>NUCLEOTIDE SEQUENCE [LARGE SCALE GENOMIC DNA]</scope>
    <source>
        <strain evidence="11 12">DSM 101727</strain>
    </source>
</reference>
<organism evidence="11 12">
    <name type="scientific">Herbihabitans rhizosphaerae</name>
    <dbReference type="NCBI Taxonomy" id="1872711"/>
    <lineage>
        <taxon>Bacteria</taxon>
        <taxon>Bacillati</taxon>
        <taxon>Actinomycetota</taxon>
        <taxon>Actinomycetes</taxon>
        <taxon>Pseudonocardiales</taxon>
        <taxon>Pseudonocardiaceae</taxon>
        <taxon>Herbihabitans</taxon>
    </lineage>
</organism>
<dbReference type="InterPro" id="IPR006162">
    <property type="entry name" value="Ppantetheine_attach_site"/>
</dbReference>
<dbReference type="Gene3D" id="3.40.50.150">
    <property type="entry name" value="Vaccinia Virus protein VP39"/>
    <property type="match status" value="1"/>
</dbReference>
<dbReference type="InterPro" id="IPR036736">
    <property type="entry name" value="ACP-like_sf"/>
</dbReference>
<evidence type="ECO:0000313" key="12">
    <source>
        <dbReference type="Proteomes" id="UP000294257"/>
    </source>
</evidence>
<dbReference type="PROSITE" id="PS00455">
    <property type="entry name" value="AMP_BINDING"/>
    <property type="match status" value="3"/>
</dbReference>
<dbReference type="InterPro" id="IPR000873">
    <property type="entry name" value="AMP-dep_synth/lig_dom"/>
</dbReference>
<dbReference type="PROSITE" id="PS00012">
    <property type="entry name" value="PHOSPHOPANTETHEINE"/>
    <property type="match status" value="3"/>
</dbReference>
<dbReference type="PANTHER" id="PTHR45527:SF10">
    <property type="entry name" value="PYOCHELIN SYNTHASE PCHF"/>
    <property type="match status" value="1"/>
</dbReference>
<evidence type="ECO:0000256" key="7">
    <source>
        <dbReference type="ARBA" id="ARBA00022598"/>
    </source>
</evidence>
<dbReference type="CDD" id="cd02440">
    <property type="entry name" value="AdoMet_MTases"/>
    <property type="match status" value="1"/>
</dbReference>
<dbReference type="InterPro" id="IPR010071">
    <property type="entry name" value="AA_adenyl_dom"/>
</dbReference>
<dbReference type="Gene3D" id="3.30.559.30">
    <property type="entry name" value="Nonribosomal peptide synthetase, condensation domain"/>
    <property type="match status" value="3"/>
</dbReference>
<dbReference type="GO" id="GO:0016874">
    <property type="term" value="F:ligase activity"/>
    <property type="evidence" value="ECO:0007669"/>
    <property type="project" value="UniProtKB-KW"/>
</dbReference>
<dbReference type="SUPFAM" id="SSF52777">
    <property type="entry name" value="CoA-dependent acyltransferases"/>
    <property type="match status" value="6"/>
</dbReference>
<dbReference type="InterPro" id="IPR029063">
    <property type="entry name" value="SAM-dependent_MTases_sf"/>
</dbReference>
<gene>
    <name evidence="11" type="ORF">EV193_101909</name>
</gene>
<dbReference type="Gene3D" id="3.30.559.10">
    <property type="entry name" value="Chloramphenicol acetyltransferase-like domain"/>
    <property type="match status" value="3"/>
</dbReference>
<dbReference type="FunFam" id="3.40.50.12780:FF:000012">
    <property type="entry name" value="Non-ribosomal peptide synthetase"/>
    <property type="match status" value="2"/>
</dbReference>
<dbReference type="Pfam" id="PF08242">
    <property type="entry name" value="Methyltransf_12"/>
    <property type="match status" value="1"/>
</dbReference>
<dbReference type="SUPFAM" id="SSF47336">
    <property type="entry name" value="ACP-like"/>
    <property type="match status" value="4"/>
</dbReference>
<feature type="domain" description="Carrier" evidence="10">
    <location>
        <begin position="3317"/>
        <end position="3392"/>
    </location>
</feature>
<name>A0A4Q7L6N9_9PSEU</name>
<comment type="similarity">
    <text evidence="3">Belongs to the ATP-dependent AMP-binding enzyme family. MbtB subfamily.</text>
</comment>
<dbReference type="SUPFAM" id="SSF53335">
    <property type="entry name" value="S-adenosyl-L-methionine-dependent methyltransferases"/>
    <property type="match status" value="1"/>
</dbReference>
<dbReference type="InterPro" id="IPR023213">
    <property type="entry name" value="CAT-like_dom_sf"/>
</dbReference>
<dbReference type="PROSITE" id="PS50075">
    <property type="entry name" value="CARRIER"/>
    <property type="match status" value="4"/>
</dbReference>
<dbReference type="InterPro" id="IPR009081">
    <property type="entry name" value="PP-bd_ACP"/>
</dbReference>
<evidence type="ECO:0000256" key="5">
    <source>
        <dbReference type="ARBA" id="ARBA00022450"/>
    </source>
</evidence>
<evidence type="ECO:0000256" key="3">
    <source>
        <dbReference type="ARBA" id="ARBA00007380"/>
    </source>
</evidence>
<dbReference type="GO" id="GO:0005737">
    <property type="term" value="C:cytoplasm"/>
    <property type="evidence" value="ECO:0007669"/>
    <property type="project" value="TreeGrafter"/>
</dbReference>
<comment type="caution">
    <text evidence="11">The sequence shown here is derived from an EMBL/GenBank/DDBJ whole genome shotgun (WGS) entry which is preliminary data.</text>
</comment>
<dbReference type="CDD" id="cd12114">
    <property type="entry name" value="A_NRPS_TlmIV_like"/>
    <property type="match status" value="2"/>
</dbReference>
<dbReference type="Pfam" id="PF00550">
    <property type="entry name" value="PP-binding"/>
    <property type="match status" value="4"/>
</dbReference>
<dbReference type="InterPro" id="IPR057737">
    <property type="entry name" value="Condensation_MtbB-like"/>
</dbReference>
<dbReference type="OrthoDB" id="2472181at2"/>
<proteinExistence type="inferred from homology"/>
<evidence type="ECO:0000256" key="8">
    <source>
        <dbReference type="ARBA" id="ARBA00022737"/>
    </source>
</evidence>
<keyword evidence="7" id="KW-0436">Ligase</keyword>